<keyword evidence="1" id="KW-0175">Coiled coil</keyword>
<feature type="region of interest" description="Disordered" evidence="2">
    <location>
        <begin position="1"/>
        <end position="22"/>
    </location>
</feature>
<dbReference type="AlphaFoldDB" id="A0A5N7CH45"/>
<evidence type="ECO:0000256" key="2">
    <source>
        <dbReference type="SAM" id="MobiDB-lite"/>
    </source>
</evidence>
<reference evidence="3" key="1">
    <citation type="submission" date="2019-04" db="EMBL/GenBank/DDBJ databases">
        <title>Friends and foes A comparative genomics studyof 23 Aspergillus species from section Flavi.</title>
        <authorList>
            <consortium name="DOE Joint Genome Institute"/>
            <person name="Kjaerbolling I."/>
            <person name="Vesth T."/>
            <person name="Frisvad J.C."/>
            <person name="Nybo J.L."/>
            <person name="Theobald S."/>
            <person name="Kildgaard S."/>
            <person name="Isbrandt T."/>
            <person name="Kuo A."/>
            <person name="Sato A."/>
            <person name="Lyhne E.K."/>
            <person name="Kogle M.E."/>
            <person name="Wiebenga A."/>
            <person name="Kun R.S."/>
            <person name="Lubbers R.J."/>
            <person name="Makela M.R."/>
            <person name="Barry K."/>
            <person name="Chovatia M."/>
            <person name="Clum A."/>
            <person name="Daum C."/>
            <person name="Haridas S."/>
            <person name="He G."/>
            <person name="LaButti K."/>
            <person name="Lipzen A."/>
            <person name="Mondo S."/>
            <person name="Riley R."/>
            <person name="Salamov A."/>
            <person name="Simmons B.A."/>
            <person name="Magnuson J.K."/>
            <person name="Henrissat B."/>
            <person name="Mortensen U.H."/>
            <person name="Larsen T.O."/>
            <person name="Devries R.P."/>
            <person name="Grigoriev I.V."/>
            <person name="Machida M."/>
            <person name="Baker S.E."/>
            <person name="Andersen M.R."/>
        </authorList>
    </citation>
    <scope>NUCLEOTIDE SEQUENCE [LARGE SCALE GENOMIC DNA]</scope>
    <source>
        <strain evidence="3">IBT 14317</strain>
    </source>
</reference>
<protein>
    <submittedName>
        <fullName evidence="3">Uncharacterized protein</fullName>
    </submittedName>
</protein>
<dbReference type="EMBL" id="ML735229">
    <property type="protein sequence ID" value="KAE8393512.1"/>
    <property type="molecule type" value="Genomic_DNA"/>
</dbReference>
<name>A0A5N7CH45_PETAA</name>
<dbReference type="OrthoDB" id="336088at2759"/>
<evidence type="ECO:0000313" key="3">
    <source>
        <dbReference type="EMBL" id="KAE8393512.1"/>
    </source>
</evidence>
<feature type="compositionally biased region" description="Polar residues" evidence="2">
    <location>
        <begin position="114"/>
        <end position="131"/>
    </location>
</feature>
<gene>
    <name evidence="3" type="ORF">BDV23DRAFT_180578</name>
</gene>
<sequence length="141" mass="15637">MAAQSPSVCSSPGVDRQQSLPYPGTIATPEAVMLSRARNFLVKFGQFPVDQDFRPELIQRISSMMTELDAQQSLQQEIQKQQAENAALRKENANFRAYFAPRLPMSEPIINGSTSNTPSIFQGPSSDTSGKSWDRIVMDLI</sequence>
<dbReference type="Proteomes" id="UP000326877">
    <property type="component" value="Unassembled WGS sequence"/>
</dbReference>
<proteinExistence type="predicted"/>
<organism evidence="3">
    <name type="scientific">Petromyces alliaceus</name>
    <name type="common">Aspergillus alliaceus</name>
    <dbReference type="NCBI Taxonomy" id="209559"/>
    <lineage>
        <taxon>Eukaryota</taxon>
        <taxon>Fungi</taxon>
        <taxon>Dikarya</taxon>
        <taxon>Ascomycota</taxon>
        <taxon>Pezizomycotina</taxon>
        <taxon>Eurotiomycetes</taxon>
        <taxon>Eurotiomycetidae</taxon>
        <taxon>Eurotiales</taxon>
        <taxon>Aspergillaceae</taxon>
        <taxon>Aspergillus</taxon>
        <taxon>Aspergillus subgen. Circumdati</taxon>
    </lineage>
</organism>
<accession>A0A5N7CH45</accession>
<feature type="coiled-coil region" evidence="1">
    <location>
        <begin position="71"/>
        <end position="98"/>
    </location>
</feature>
<evidence type="ECO:0000256" key="1">
    <source>
        <dbReference type="SAM" id="Coils"/>
    </source>
</evidence>
<feature type="compositionally biased region" description="Polar residues" evidence="2">
    <location>
        <begin position="1"/>
        <end position="20"/>
    </location>
</feature>
<feature type="region of interest" description="Disordered" evidence="2">
    <location>
        <begin position="114"/>
        <end position="133"/>
    </location>
</feature>